<gene>
    <name evidence="1" type="ORF">PS9374_02696</name>
</gene>
<comment type="caution">
    <text evidence="1">The sequence shown here is derived from an EMBL/GenBank/DDBJ whole genome shotgun (WGS) entry which is preliminary data.</text>
</comment>
<reference evidence="2" key="2">
    <citation type="submission" date="2016-04" db="EMBL/GenBank/DDBJ databases">
        <title>Planomonospora sphaerica JCM9374 whole genome shotgun sequence.</title>
        <authorList>
            <person name="Suzuki T."/>
            <person name="Dohra H."/>
            <person name="Kodani S."/>
        </authorList>
    </citation>
    <scope>NUCLEOTIDE SEQUENCE [LARGE SCALE GENOMIC DNA]</scope>
    <source>
        <strain evidence="2">JCM 9374</strain>
    </source>
</reference>
<dbReference type="Proteomes" id="UP000077701">
    <property type="component" value="Unassembled WGS sequence"/>
</dbReference>
<sequence length="80" mass="8599">MLNGYRGIVTGIGRDRCVEVERRRQSADGPTLVREVLTLGYIARGGLSHGTALTAAAAQDRSALVRHGPGCPHPLLRHDQ</sequence>
<keyword evidence="2" id="KW-1185">Reference proteome</keyword>
<accession>A0A161MB14</accession>
<reference evidence="1 2" key="1">
    <citation type="journal article" date="2016" name="Genome Announc.">
        <title>Draft Genome Sequence of Planomonospora sphaerica JCM9374, a Rare Actinomycete.</title>
        <authorList>
            <person name="Dohra H."/>
            <person name="Suzuki T."/>
            <person name="Inoue Y."/>
            <person name="Kodani S."/>
        </authorList>
    </citation>
    <scope>NUCLEOTIDE SEQUENCE [LARGE SCALE GENOMIC DNA]</scope>
    <source>
        <strain evidence="1 2">JCM 9374</strain>
    </source>
</reference>
<dbReference type="AlphaFoldDB" id="A0A161MB14"/>
<evidence type="ECO:0000313" key="1">
    <source>
        <dbReference type="EMBL" id="GAT67043.1"/>
    </source>
</evidence>
<dbReference type="EMBL" id="BDCX01000006">
    <property type="protein sequence ID" value="GAT67043.1"/>
    <property type="molecule type" value="Genomic_DNA"/>
</dbReference>
<name>A0A161MB14_9ACTN</name>
<proteinExistence type="predicted"/>
<organism evidence="1 2">
    <name type="scientific">Planomonospora sphaerica</name>
    <dbReference type="NCBI Taxonomy" id="161355"/>
    <lineage>
        <taxon>Bacteria</taxon>
        <taxon>Bacillati</taxon>
        <taxon>Actinomycetota</taxon>
        <taxon>Actinomycetes</taxon>
        <taxon>Streptosporangiales</taxon>
        <taxon>Streptosporangiaceae</taxon>
        <taxon>Planomonospora</taxon>
    </lineage>
</organism>
<evidence type="ECO:0000313" key="2">
    <source>
        <dbReference type="Proteomes" id="UP000077701"/>
    </source>
</evidence>
<dbReference type="STRING" id="161355.PS9374_02696"/>
<protein>
    <submittedName>
        <fullName evidence="1">Uncharacterized protein</fullName>
    </submittedName>
</protein>